<dbReference type="PANTHER" id="PTHR11474">
    <property type="entry name" value="TYROSINASE FAMILY MEMBER"/>
    <property type="match status" value="1"/>
</dbReference>
<evidence type="ECO:0000256" key="7">
    <source>
        <dbReference type="ARBA" id="ARBA00023033"/>
    </source>
</evidence>
<comment type="similarity">
    <text evidence="2">Belongs to the tyrosinase family.</text>
</comment>
<evidence type="ECO:0000256" key="3">
    <source>
        <dbReference type="ARBA" id="ARBA00011906"/>
    </source>
</evidence>
<keyword evidence="7" id="KW-0503">Monooxygenase</keyword>
<evidence type="ECO:0000256" key="1">
    <source>
        <dbReference type="ARBA" id="ARBA00001973"/>
    </source>
</evidence>
<reference evidence="13 14" key="1">
    <citation type="submission" date="2024-06" db="EMBL/GenBank/DDBJ databases">
        <title>Complete genome of Phlyctema vagabunda strain 19-DSS-EL-015.</title>
        <authorList>
            <person name="Fiorenzani C."/>
        </authorList>
    </citation>
    <scope>NUCLEOTIDE SEQUENCE [LARGE SCALE GENOMIC DNA]</scope>
    <source>
        <strain evidence="13 14">19-DSS-EL-015</strain>
    </source>
</reference>
<dbReference type="InterPro" id="IPR041640">
    <property type="entry name" value="Tyrosinase_C"/>
</dbReference>
<organism evidence="13 14">
    <name type="scientific">Phlyctema vagabunda</name>
    <dbReference type="NCBI Taxonomy" id="108571"/>
    <lineage>
        <taxon>Eukaryota</taxon>
        <taxon>Fungi</taxon>
        <taxon>Dikarya</taxon>
        <taxon>Ascomycota</taxon>
        <taxon>Pezizomycotina</taxon>
        <taxon>Leotiomycetes</taxon>
        <taxon>Helotiales</taxon>
        <taxon>Dermateaceae</taxon>
        <taxon>Phlyctema</taxon>
    </lineage>
</organism>
<comment type="cofactor">
    <cofactor evidence="1">
        <name>Cu(2+)</name>
        <dbReference type="ChEBI" id="CHEBI:29036"/>
    </cofactor>
</comment>
<dbReference type="Pfam" id="PF00264">
    <property type="entry name" value="Tyrosinase"/>
    <property type="match status" value="1"/>
</dbReference>
<gene>
    <name evidence="13" type="ORF">PVAG01_03264</name>
</gene>
<evidence type="ECO:0000256" key="4">
    <source>
        <dbReference type="ARBA" id="ARBA00022723"/>
    </source>
</evidence>
<dbReference type="PROSITE" id="PS00497">
    <property type="entry name" value="TYROSINASE_1"/>
    <property type="match status" value="1"/>
</dbReference>
<comment type="caution">
    <text evidence="13">The sequence shown here is derived from an EMBL/GenBank/DDBJ whole genome shotgun (WGS) entry which is preliminary data.</text>
</comment>
<evidence type="ECO:0000256" key="10">
    <source>
        <dbReference type="ARBA" id="ARBA00048881"/>
    </source>
</evidence>
<keyword evidence="4" id="KW-0479">Metal-binding</keyword>
<sequence>MEKTYPITGIPIVGSDIPTRQEITSWVNNEENKYQVSLFMQAMTEFKKRDIKELLSFFQVAGIHCYPLVGWDGEQPVTNKNKNPTDNEPGYCNHNMITFPTWHRPYMLLYEQVLHNIMGGLISDWEKAGDLADEAELEQWTSAAAQFRLPYWDWARKQPYHGNFAIPEVCTQDTVEIITAGGEMDLKFPNPLVGFRNPSGVAMGDKSIMKLNAISDNGELPWSRCIGTSRFGIDTDKPDSDWINGVNDWKQVNLAMADPIWYNQDGGSFAEAVSRLLSQNYFDSWASFASTVHNPTTDVSVKATHFLSLEFIHNVVHNTVGGPYKSAADVAAAVAQRDPPAFGYKGVGLGHMSDVPVAAFDPIFWFHHCNIDRLTAIWQTFNREKWFGNLQPNDPAPDSKLRPFHYDENGGTWTSDMCRDWTTLRYQYDDLVPHARAKNPDGTINQEIYLQELREYIDETYPATNTKVRDVPGYVRDHKFDDYVINVIYDRYALEGHAYAILFFLGEAPEELNNYRDSKNFVGLVYTFSSPILDGEGCVNCAKQKADGILSKAQVPLTLPLLGKLSERPLADSPAPGLPSPGVGDFDQRTVEVVLKRLLNWKFVQLGGRERHAEEFPRTEIAVLRGEGVHPDPAGSARPDRPLFSRYRKLKTATEDNLAGFAHPRTSLNLIHDDPED</sequence>
<dbReference type="SUPFAM" id="SSF48056">
    <property type="entry name" value="Di-copper centre-containing domain"/>
    <property type="match status" value="1"/>
</dbReference>
<keyword evidence="14" id="KW-1185">Reference proteome</keyword>
<dbReference type="Gene3D" id="2.60.310.20">
    <property type="match status" value="1"/>
</dbReference>
<evidence type="ECO:0000256" key="2">
    <source>
        <dbReference type="ARBA" id="ARBA00009928"/>
    </source>
</evidence>
<keyword evidence="8" id="KW-0470">Melanin biosynthesis</keyword>
<dbReference type="PANTHER" id="PTHR11474:SF76">
    <property type="entry name" value="SHKT DOMAIN-CONTAINING PROTEIN"/>
    <property type="match status" value="1"/>
</dbReference>
<dbReference type="EC" id="1.14.18.1" evidence="3"/>
<evidence type="ECO:0000256" key="6">
    <source>
        <dbReference type="ARBA" id="ARBA00023008"/>
    </source>
</evidence>
<dbReference type="PRINTS" id="PR00092">
    <property type="entry name" value="TYROSINASE"/>
</dbReference>
<evidence type="ECO:0000259" key="11">
    <source>
        <dbReference type="PROSITE" id="PS00497"/>
    </source>
</evidence>
<evidence type="ECO:0000256" key="9">
    <source>
        <dbReference type="ARBA" id="ARBA00048233"/>
    </source>
</evidence>
<keyword evidence="5" id="KW-0560">Oxidoreductase</keyword>
<evidence type="ECO:0000256" key="8">
    <source>
        <dbReference type="ARBA" id="ARBA00023101"/>
    </source>
</evidence>
<dbReference type="InterPro" id="IPR002227">
    <property type="entry name" value="Tyrosinase_Cu-bd"/>
</dbReference>
<evidence type="ECO:0000313" key="14">
    <source>
        <dbReference type="Proteomes" id="UP001629113"/>
    </source>
</evidence>
<evidence type="ECO:0000259" key="12">
    <source>
        <dbReference type="PROSITE" id="PS00498"/>
    </source>
</evidence>
<feature type="domain" description="Tyrosinase copper-binding" evidence="11">
    <location>
        <begin position="94"/>
        <end position="111"/>
    </location>
</feature>
<dbReference type="InterPro" id="IPR050316">
    <property type="entry name" value="Tyrosinase/Hemocyanin"/>
</dbReference>
<dbReference type="Proteomes" id="UP001629113">
    <property type="component" value="Unassembled WGS sequence"/>
</dbReference>
<evidence type="ECO:0000313" key="13">
    <source>
        <dbReference type="EMBL" id="KAL3426473.1"/>
    </source>
</evidence>
<name>A0ABR4PTF1_9HELO</name>
<dbReference type="Gene3D" id="1.10.1280.10">
    <property type="entry name" value="Di-copper center containing domain from catechol oxidase"/>
    <property type="match status" value="1"/>
</dbReference>
<comment type="catalytic activity">
    <reaction evidence="9">
        <text>2 L-dopa + O2 = 2 L-dopaquinone + 2 H2O</text>
        <dbReference type="Rhea" id="RHEA:34287"/>
        <dbReference type="ChEBI" id="CHEBI:15377"/>
        <dbReference type="ChEBI" id="CHEBI:15379"/>
        <dbReference type="ChEBI" id="CHEBI:57504"/>
        <dbReference type="ChEBI" id="CHEBI:57924"/>
        <dbReference type="EC" id="1.14.18.1"/>
    </reaction>
</comment>
<feature type="domain" description="Tyrosinase copper-binding" evidence="12">
    <location>
        <begin position="361"/>
        <end position="372"/>
    </location>
</feature>
<dbReference type="EMBL" id="JBFCZG010000002">
    <property type="protein sequence ID" value="KAL3426473.1"/>
    <property type="molecule type" value="Genomic_DNA"/>
</dbReference>
<keyword evidence="6" id="KW-0186">Copper</keyword>
<protein>
    <recommendedName>
        <fullName evidence="3">tyrosinase</fullName>
        <ecNumber evidence="3">1.14.18.1</ecNumber>
    </recommendedName>
</protein>
<proteinExistence type="inferred from homology"/>
<evidence type="ECO:0000256" key="5">
    <source>
        <dbReference type="ARBA" id="ARBA00023002"/>
    </source>
</evidence>
<dbReference type="PROSITE" id="PS00498">
    <property type="entry name" value="TYROSINASE_2"/>
    <property type="match status" value="1"/>
</dbReference>
<comment type="catalytic activity">
    <reaction evidence="10">
        <text>L-tyrosine + O2 = L-dopaquinone + H2O</text>
        <dbReference type="Rhea" id="RHEA:18117"/>
        <dbReference type="ChEBI" id="CHEBI:15377"/>
        <dbReference type="ChEBI" id="CHEBI:15379"/>
        <dbReference type="ChEBI" id="CHEBI:57924"/>
        <dbReference type="ChEBI" id="CHEBI:58315"/>
        <dbReference type="EC" id="1.14.18.1"/>
    </reaction>
</comment>
<dbReference type="Pfam" id="PF18132">
    <property type="entry name" value="Tyrosinase_C"/>
    <property type="match status" value="1"/>
</dbReference>
<accession>A0ABR4PTF1</accession>
<dbReference type="InterPro" id="IPR008922">
    <property type="entry name" value="Di-copper_centre_dom_sf"/>
</dbReference>